<evidence type="ECO:0000313" key="2">
    <source>
        <dbReference type="EMBL" id="GBP77431.1"/>
    </source>
</evidence>
<gene>
    <name evidence="2" type="ORF">EVAR_24148_1</name>
</gene>
<dbReference type="AlphaFoldDB" id="A0A4C1YLX6"/>
<dbReference type="EMBL" id="BGZK01001330">
    <property type="protein sequence ID" value="GBP77431.1"/>
    <property type="molecule type" value="Genomic_DNA"/>
</dbReference>
<feature type="compositionally biased region" description="Low complexity" evidence="1">
    <location>
        <begin position="134"/>
        <end position="147"/>
    </location>
</feature>
<name>A0A4C1YLX6_EUMVA</name>
<protein>
    <submittedName>
        <fullName evidence="2">Uncharacterized protein</fullName>
    </submittedName>
</protein>
<reference evidence="2 3" key="1">
    <citation type="journal article" date="2019" name="Commun. Biol.">
        <title>The bagworm genome reveals a unique fibroin gene that provides high tensile strength.</title>
        <authorList>
            <person name="Kono N."/>
            <person name="Nakamura H."/>
            <person name="Ohtoshi R."/>
            <person name="Tomita M."/>
            <person name="Numata K."/>
            <person name="Arakawa K."/>
        </authorList>
    </citation>
    <scope>NUCLEOTIDE SEQUENCE [LARGE SCALE GENOMIC DNA]</scope>
</reference>
<feature type="compositionally biased region" description="Polar residues" evidence="1">
    <location>
        <begin position="99"/>
        <end position="108"/>
    </location>
</feature>
<proteinExistence type="predicted"/>
<feature type="region of interest" description="Disordered" evidence="1">
    <location>
        <begin position="99"/>
        <end position="147"/>
    </location>
</feature>
<organism evidence="2 3">
    <name type="scientific">Eumeta variegata</name>
    <name type="common">Bagworm moth</name>
    <name type="synonym">Eumeta japonica</name>
    <dbReference type="NCBI Taxonomy" id="151549"/>
    <lineage>
        <taxon>Eukaryota</taxon>
        <taxon>Metazoa</taxon>
        <taxon>Ecdysozoa</taxon>
        <taxon>Arthropoda</taxon>
        <taxon>Hexapoda</taxon>
        <taxon>Insecta</taxon>
        <taxon>Pterygota</taxon>
        <taxon>Neoptera</taxon>
        <taxon>Endopterygota</taxon>
        <taxon>Lepidoptera</taxon>
        <taxon>Glossata</taxon>
        <taxon>Ditrysia</taxon>
        <taxon>Tineoidea</taxon>
        <taxon>Psychidae</taxon>
        <taxon>Oiketicinae</taxon>
        <taxon>Eumeta</taxon>
    </lineage>
</organism>
<sequence length="296" mass="33260">MTAVAGDADLRTEDKLVRRSYERIAAARPRLQHCDDILSLTAAGRRTGAIDKEQVCHNERPTYTPAARSSAHLPRRWLTSPISCSKKRPYRNIAQLDGSTRSSRSCARSLSPKWGEEERPLELGAHGGARRTRGAPARASASAAGPTAVAFTSNKTLAEALRVPQPSVRPRRARRVLRRADVRRKRRSLGVQTEENFLQYERTAPPARRPRPRSIGRGRRARPTRLRHAESSHQVNSPRGEKPECVILHTDCIAKRREFSHKLDDRISHSHIYCESENEVSIIESLPYPEQGKGVL</sequence>
<feature type="compositionally biased region" description="Basic residues" evidence="1">
    <location>
        <begin position="208"/>
        <end position="226"/>
    </location>
</feature>
<evidence type="ECO:0000313" key="3">
    <source>
        <dbReference type="Proteomes" id="UP000299102"/>
    </source>
</evidence>
<comment type="caution">
    <text evidence="2">The sequence shown here is derived from an EMBL/GenBank/DDBJ whole genome shotgun (WGS) entry which is preliminary data.</text>
</comment>
<accession>A0A4C1YLX6</accession>
<keyword evidence="3" id="KW-1185">Reference proteome</keyword>
<dbReference type="Proteomes" id="UP000299102">
    <property type="component" value="Unassembled WGS sequence"/>
</dbReference>
<feature type="region of interest" description="Disordered" evidence="1">
    <location>
        <begin position="200"/>
        <end position="242"/>
    </location>
</feature>
<evidence type="ECO:0000256" key="1">
    <source>
        <dbReference type="SAM" id="MobiDB-lite"/>
    </source>
</evidence>